<sequence>MKPLNSTKGAHTRAPRALPANPARFRLLMSLYPPLFFAGVRVDEVAEDWTAIEVSHRVRPWNRNVNRSAFGGTLFAMTDPFYAVMAAGQLGSGYRIWNTVGSIEFLAPGIGTVSATMKLGADQVDMIRDEIRSRGHSVTTHATEIRATDGNLVARASQNLYVRPTRS</sequence>
<proteinExistence type="predicted"/>
<dbReference type="Proteomes" id="UP001611415">
    <property type="component" value="Unassembled WGS sequence"/>
</dbReference>
<organism evidence="1 2">
    <name type="scientific">Nocardia xishanensis</name>
    <dbReference type="NCBI Taxonomy" id="238964"/>
    <lineage>
        <taxon>Bacteria</taxon>
        <taxon>Bacillati</taxon>
        <taxon>Actinomycetota</taxon>
        <taxon>Actinomycetes</taxon>
        <taxon>Mycobacteriales</taxon>
        <taxon>Nocardiaceae</taxon>
        <taxon>Nocardia</taxon>
    </lineage>
</organism>
<dbReference type="Pfam" id="PF14539">
    <property type="entry name" value="DUF4442"/>
    <property type="match status" value="1"/>
</dbReference>
<dbReference type="RefSeq" id="WP_397092584.1">
    <property type="nucleotide sequence ID" value="NZ_JBIRYO010000006.1"/>
</dbReference>
<accession>A0ABW7WZ90</accession>
<reference evidence="1 2" key="1">
    <citation type="submission" date="2024-10" db="EMBL/GenBank/DDBJ databases">
        <title>The Natural Products Discovery Center: Release of the First 8490 Sequenced Strains for Exploring Actinobacteria Biosynthetic Diversity.</title>
        <authorList>
            <person name="Kalkreuter E."/>
            <person name="Kautsar S.A."/>
            <person name="Yang D."/>
            <person name="Bader C.D."/>
            <person name="Teijaro C.N."/>
            <person name="Fluegel L."/>
            <person name="Davis C.M."/>
            <person name="Simpson J.R."/>
            <person name="Lauterbach L."/>
            <person name="Steele A.D."/>
            <person name="Gui C."/>
            <person name="Meng S."/>
            <person name="Li G."/>
            <person name="Viehrig K."/>
            <person name="Ye F."/>
            <person name="Su P."/>
            <person name="Kiefer A.F."/>
            <person name="Nichols A."/>
            <person name="Cepeda A.J."/>
            <person name="Yan W."/>
            <person name="Fan B."/>
            <person name="Jiang Y."/>
            <person name="Adhikari A."/>
            <person name="Zheng C.-J."/>
            <person name="Schuster L."/>
            <person name="Cowan T.M."/>
            <person name="Smanski M.J."/>
            <person name="Chevrette M.G."/>
            <person name="De Carvalho L.P.S."/>
            <person name="Shen B."/>
        </authorList>
    </citation>
    <scope>NUCLEOTIDE SEQUENCE [LARGE SCALE GENOMIC DNA]</scope>
    <source>
        <strain evidence="1 2">NPDC019275</strain>
    </source>
</reference>
<comment type="caution">
    <text evidence="1">The sequence shown here is derived from an EMBL/GenBank/DDBJ whole genome shotgun (WGS) entry which is preliminary data.</text>
</comment>
<dbReference type="InterPro" id="IPR029069">
    <property type="entry name" value="HotDog_dom_sf"/>
</dbReference>
<keyword evidence="2" id="KW-1185">Reference proteome</keyword>
<dbReference type="InterPro" id="IPR027961">
    <property type="entry name" value="DUF4442"/>
</dbReference>
<gene>
    <name evidence="1" type="ORF">ACH49W_12420</name>
</gene>
<dbReference type="Gene3D" id="3.10.129.10">
    <property type="entry name" value="Hotdog Thioesterase"/>
    <property type="match status" value="1"/>
</dbReference>
<dbReference type="EMBL" id="JBIRYO010000006">
    <property type="protein sequence ID" value="MFI2474172.1"/>
    <property type="molecule type" value="Genomic_DNA"/>
</dbReference>
<evidence type="ECO:0000313" key="1">
    <source>
        <dbReference type="EMBL" id="MFI2474172.1"/>
    </source>
</evidence>
<name>A0ABW7WZ90_9NOCA</name>
<evidence type="ECO:0000313" key="2">
    <source>
        <dbReference type="Proteomes" id="UP001611415"/>
    </source>
</evidence>
<dbReference type="SUPFAM" id="SSF54637">
    <property type="entry name" value="Thioesterase/thiol ester dehydrase-isomerase"/>
    <property type="match status" value="1"/>
</dbReference>
<protein>
    <submittedName>
        <fullName evidence="1">DUF4442 domain-containing protein</fullName>
    </submittedName>
</protein>